<evidence type="ECO:0000259" key="4">
    <source>
        <dbReference type="SMART" id="SM00822"/>
    </source>
</evidence>
<keyword evidence="6" id="KW-1185">Reference proteome</keyword>
<dbReference type="SUPFAM" id="SSF51735">
    <property type="entry name" value="NAD(P)-binding Rossmann-fold domains"/>
    <property type="match status" value="1"/>
</dbReference>
<comment type="similarity">
    <text evidence="1">Belongs to the short-chain dehydrogenases/reductases (SDR) family.</text>
</comment>
<evidence type="ECO:0000256" key="1">
    <source>
        <dbReference type="ARBA" id="ARBA00006484"/>
    </source>
</evidence>
<evidence type="ECO:0000256" key="2">
    <source>
        <dbReference type="ARBA" id="ARBA00022857"/>
    </source>
</evidence>
<comment type="caution">
    <text evidence="5">The sequence shown here is derived from an EMBL/GenBank/DDBJ whole genome shotgun (WGS) entry which is preliminary data.</text>
</comment>
<dbReference type="Proteomes" id="UP001303647">
    <property type="component" value="Unassembled WGS sequence"/>
</dbReference>
<dbReference type="PANTHER" id="PTHR42760:SF5">
    <property type="entry name" value="2-DEHYDRO-3-DEOXY-D-GLUCONATE 5-DEHYDROGENASE"/>
    <property type="match status" value="1"/>
</dbReference>
<evidence type="ECO:0000256" key="3">
    <source>
        <dbReference type="ARBA" id="ARBA00023002"/>
    </source>
</evidence>
<accession>A0AAN7HQL1</accession>
<protein>
    <recommendedName>
        <fullName evidence="4">Ketoreductase domain-containing protein</fullName>
    </recommendedName>
</protein>
<dbReference type="PROSITE" id="PS00061">
    <property type="entry name" value="ADH_SHORT"/>
    <property type="match status" value="1"/>
</dbReference>
<dbReference type="Pfam" id="PF13561">
    <property type="entry name" value="adh_short_C2"/>
    <property type="match status" value="1"/>
</dbReference>
<dbReference type="InterPro" id="IPR002347">
    <property type="entry name" value="SDR_fam"/>
</dbReference>
<dbReference type="PANTHER" id="PTHR42760">
    <property type="entry name" value="SHORT-CHAIN DEHYDROGENASES/REDUCTASES FAMILY MEMBER"/>
    <property type="match status" value="1"/>
</dbReference>
<name>A0AAN7HQL1_9PEZI</name>
<dbReference type="InterPro" id="IPR057326">
    <property type="entry name" value="KR_dom"/>
</dbReference>
<evidence type="ECO:0000313" key="5">
    <source>
        <dbReference type="EMBL" id="KAK4248705.1"/>
    </source>
</evidence>
<reference evidence="5" key="2">
    <citation type="submission" date="2023-05" db="EMBL/GenBank/DDBJ databases">
        <authorList>
            <consortium name="Lawrence Berkeley National Laboratory"/>
            <person name="Steindorff A."/>
            <person name="Hensen N."/>
            <person name="Bonometti L."/>
            <person name="Westerberg I."/>
            <person name="Brannstrom I.O."/>
            <person name="Guillou S."/>
            <person name="Cros-Aarteil S."/>
            <person name="Calhoun S."/>
            <person name="Haridas S."/>
            <person name="Kuo A."/>
            <person name="Mondo S."/>
            <person name="Pangilinan J."/>
            <person name="Riley R."/>
            <person name="Labutti K."/>
            <person name="Andreopoulos B."/>
            <person name="Lipzen A."/>
            <person name="Chen C."/>
            <person name="Yanf M."/>
            <person name="Daum C."/>
            <person name="Ng V."/>
            <person name="Clum A."/>
            <person name="Ohm R."/>
            <person name="Martin F."/>
            <person name="Silar P."/>
            <person name="Natvig D."/>
            <person name="Lalanne C."/>
            <person name="Gautier V."/>
            <person name="Ament-Velasquez S.L."/>
            <person name="Kruys A."/>
            <person name="Hutchinson M.I."/>
            <person name="Powell A.J."/>
            <person name="Barry K."/>
            <person name="Miller A.N."/>
            <person name="Grigoriev I.V."/>
            <person name="Debuchy R."/>
            <person name="Gladieux P."/>
            <person name="Thoren M.H."/>
            <person name="Johannesson H."/>
        </authorList>
    </citation>
    <scope>NUCLEOTIDE SEQUENCE</scope>
    <source>
        <strain evidence="5">CBS 359.72</strain>
    </source>
</reference>
<keyword evidence="2" id="KW-0521">NADP</keyword>
<dbReference type="SMART" id="SM00822">
    <property type="entry name" value="PKS_KR"/>
    <property type="match status" value="1"/>
</dbReference>
<proteinExistence type="inferred from homology"/>
<dbReference type="InterPro" id="IPR020904">
    <property type="entry name" value="Sc_DH/Rdtase_CS"/>
</dbReference>
<gene>
    <name evidence="5" type="ORF">C7999DRAFT_40099</name>
</gene>
<reference evidence="5" key="1">
    <citation type="journal article" date="2023" name="Mol. Phylogenet. Evol.">
        <title>Genome-scale phylogeny and comparative genomics of the fungal order Sordariales.</title>
        <authorList>
            <person name="Hensen N."/>
            <person name="Bonometti L."/>
            <person name="Westerberg I."/>
            <person name="Brannstrom I.O."/>
            <person name="Guillou S."/>
            <person name="Cros-Aarteil S."/>
            <person name="Calhoun S."/>
            <person name="Haridas S."/>
            <person name="Kuo A."/>
            <person name="Mondo S."/>
            <person name="Pangilinan J."/>
            <person name="Riley R."/>
            <person name="LaButti K."/>
            <person name="Andreopoulos B."/>
            <person name="Lipzen A."/>
            <person name="Chen C."/>
            <person name="Yan M."/>
            <person name="Daum C."/>
            <person name="Ng V."/>
            <person name="Clum A."/>
            <person name="Steindorff A."/>
            <person name="Ohm R.A."/>
            <person name="Martin F."/>
            <person name="Silar P."/>
            <person name="Natvig D.O."/>
            <person name="Lalanne C."/>
            <person name="Gautier V."/>
            <person name="Ament-Velasquez S.L."/>
            <person name="Kruys A."/>
            <person name="Hutchinson M.I."/>
            <person name="Powell A.J."/>
            <person name="Barry K."/>
            <person name="Miller A.N."/>
            <person name="Grigoriev I.V."/>
            <person name="Debuchy R."/>
            <person name="Gladieux P."/>
            <person name="Hiltunen Thoren M."/>
            <person name="Johannesson H."/>
        </authorList>
    </citation>
    <scope>NUCLEOTIDE SEQUENCE</scope>
    <source>
        <strain evidence="5">CBS 359.72</strain>
    </source>
</reference>
<organism evidence="5 6">
    <name type="scientific">Corynascus novoguineensis</name>
    <dbReference type="NCBI Taxonomy" id="1126955"/>
    <lineage>
        <taxon>Eukaryota</taxon>
        <taxon>Fungi</taxon>
        <taxon>Dikarya</taxon>
        <taxon>Ascomycota</taxon>
        <taxon>Pezizomycotina</taxon>
        <taxon>Sordariomycetes</taxon>
        <taxon>Sordariomycetidae</taxon>
        <taxon>Sordariales</taxon>
        <taxon>Chaetomiaceae</taxon>
        <taxon>Corynascus</taxon>
    </lineage>
</organism>
<dbReference type="InterPro" id="IPR036291">
    <property type="entry name" value="NAD(P)-bd_dom_sf"/>
</dbReference>
<dbReference type="GO" id="GO:0016616">
    <property type="term" value="F:oxidoreductase activity, acting on the CH-OH group of donors, NAD or NADP as acceptor"/>
    <property type="evidence" value="ECO:0007669"/>
    <property type="project" value="TreeGrafter"/>
</dbReference>
<dbReference type="FunFam" id="3.40.50.720:FF:000398">
    <property type="entry name" value="Probable 2-deoxy-D-gluconate 3-dehydrogenase"/>
    <property type="match status" value="1"/>
</dbReference>
<dbReference type="AlphaFoldDB" id="A0AAN7HQL1"/>
<dbReference type="PRINTS" id="PR00081">
    <property type="entry name" value="GDHRDH"/>
</dbReference>
<dbReference type="EMBL" id="MU857633">
    <property type="protein sequence ID" value="KAK4248705.1"/>
    <property type="molecule type" value="Genomic_DNA"/>
</dbReference>
<dbReference type="PRINTS" id="PR00080">
    <property type="entry name" value="SDRFAMILY"/>
</dbReference>
<evidence type="ECO:0000313" key="6">
    <source>
        <dbReference type="Proteomes" id="UP001303647"/>
    </source>
</evidence>
<dbReference type="Gene3D" id="3.40.50.720">
    <property type="entry name" value="NAD(P)-binding Rossmann-like Domain"/>
    <property type="match status" value="1"/>
</dbReference>
<sequence>MATSSVFSMFSLEGHTALITGGTRGIGKAVALALAEAGADILLVQRDETSTDTLDAVRALGRKASIYTADLSSAEDVSKLVPRILADGHQIRILVNCAGIQRRHPCEKFPDSDFNEVIQVNLNSVFTLCRDVGAHMLQLEPSVVTGRRGSVINFASLLTFQGGLTVPAYAASKGAVGQLTKSFANEWTARGVTVNAVAPGYIETDMNTALLNDPERLASISARIPAGRWGSPEDFKGTVVYLASRASAYVSGHVLVVDGGWMGR</sequence>
<keyword evidence="3" id="KW-0560">Oxidoreductase</keyword>
<feature type="domain" description="Ketoreductase" evidence="4">
    <location>
        <begin position="15"/>
        <end position="200"/>
    </location>
</feature>